<dbReference type="Pfam" id="PF00067">
    <property type="entry name" value="p450"/>
    <property type="match status" value="2"/>
</dbReference>
<dbReference type="PRINTS" id="PR00385">
    <property type="entry name" value="P450"/>
</dbReference>
<keyword evidence="9 14" id="KW-0560">Oxidoreductase</keyword>
<dbReference type="PANTHER" id="PTHR24292:SF54">
    <property type="entry name" value="CYP9F3-RELATED"/>
    <property type="match status" value="1"/>
</dbReference>
<dbReference type="PRINTS" id="PR00463">
    <property type="entry name" value="EP450I"/>
</dbReference>
<dbReference type="InterPro" id="IPR036396">
    <property type="entry name" value="Cyt_P450_sf"/>
</dbReference>
<keyword evidence="5 13" id="KW-0349">Heme</keyword>
<evidence type="ECO:0000256" key="12">
    <source>
        <dbReference type="ARBA" id="ARBA00023136"/>
    </source>
</evidence>
<name>A0A1B6D073_9HEMI</name>
<feature type="transmembrane region" description="Helical" evidence="15">
    <location>
        <begin position="12"/>
        <end position="28"/>
    </location>
</feature>
<dbReference type="Gene3D" id="1.10.630.10">
    <property type="entry name" value="Cytochrome P450"/>
    <property type="match status" value="1"/>
</dbReference>
<evidence type="ECO:0000256" key="14">
    <source>
        <dbReference type="RuleBase" id="RU000461"/>
    </source>
</evidence>
<evidence type="ECO:0000256" key="11">
    <source>
        <dbReference type="ARBA" id="ARBA00023033"/>
    </source>
</evidence>
<evidence type="ECO:0000313" key="16">
    <source>
        <dbReference type="EMBL" id="JAS19071.1"/>
    </source>
</evidence>
<evidence type="ECO:0000256" key="4">
    <source>
        <dbReference type="ARBA" id="ARBA00010617"/>
    </source>
</evidence>
<dbReference type="EMBL" id="GEDC01018227">
    <property type="protein sequence ID" value="JAS19071.1"/>
    <property type="molecule type" value="Transcribed_RNA"/>
</dbReference>
<comment type="similarity">
    <text evidence="4 14">Belongs to the cytochrome P450 family.</text>
</comment>
<evidence type="ECO:0000256" key="15">
    <source>
        <dbReference type="SAM" id="Phobius"/>
    </source>
</evidence>
<dbReference type="CDD" id="cd11056">
    <property type="entry name" value="CYP6-like"/>
    <property type="match status" value="1"/>
</dbReference>
<dbReference type="PANTHER" id="PTHR24292">
    <property type="entry name" value="CYTOCHROME P450"/>
    <property type="match status" value="1"/>
</dbReference>
<keyword evidence="6 13" id="KW-0479">Metal-binding</keyword>
<evidence type="ECO:0000256" key="8">
    <source>
        <dbReference type="ARBA" id="ARBA00022848"/>
    </source>
</evidence>
<comment type="cofactor">
    <cofactor evidence="1 13">
        <name>heme</name>
        <dbReference type="ChEBI" id="CHEBI:30413"/>
    </cofactor>
</comment>
<dbReference type="InterPro" id="IPR050476">
    <property type="entry name" value="Insect_CytP450_Detox"/>
</dbReference>
<evidence type="ECO:0000256" key="1">
    <source>
        <dbReference type="ARBA" id="ARBA00001971"/>
    </source>
</evidence>
<evidence type="ECO:0000256" key="2">
    <source>
        <dbReference type="ARBA" id="ARBA00004174"/>
    </source>
</evidence>
<evidence type="ECO:0000256" key="6">
    <source>
        <dbReference type="ARBA" id="ARBA00022723"/>
    </source>
</evidence>
<dbReference type="GO" id="GO:0016705">
    <property type="term" value="F:oxidoreductase activity, acting on paired donors, with incorporation or reduction of molecular oxygen"/>
    <property type="evidence" value="ECO:0007669"/>
    <property type="project" value="InterPro"/>
</dbReference>
<keyword evidence="15" id="KW-0812">Transmembrane</keyword>
<evidence type="ECO:0000256" key="9">
    <source>
        <dbReference type="ARBA" id="ARBA00023002"/>
    </source>
</evidence>
<evidence type="ECO:0000256" key="7">
    <source>
        <dbReference type="ARBA" id="ARBA00022824"/>
    </source>
</evidence>
<dbReference type="GO" id="GO:0004497">
    <property type="term" value="F:monooxygenase activity"/>
    <property type="evidence" value="ECO:0007669"/>
    <property type="project" value="UniProtKB-KW"/>
</dbReference>
<dbReference type="SUPFAM" id="SSF48264">
    <property type="entry name" value="Cytochrome P450"/>
    <property type="match status" value="1"/>
</dbReference>
<keyword evidence="8" id="KW-0492">Microsome</keyword>
<proteinExistence type="inferred from homology"/>
<reference evidence="16" key="1">
    <citation type="submission" date="2015-12" db="EMBL/GenBank/DDBJ databases">
        <title>De novo transcriptome assembly of four potential Pierce s Disease insect vectors from Arizona vineyards.</title>
        <authorList>
            <person name="Tassone E.E."/>
        </authorList>
    </citation>
    <scope>NUCLEOTIDE SEQUENCE</scope>
</reference>
<evidence type="ECO:0000256" key="5">
    <source>
        <dbReference type="ARBA" id="ARBA00022617"/>
    </source>
</evidence>
<gene>
    <name evidence="16" type="ORF">g.42142</name>
</gene>
<dbReference type="GO" id="GO:0005789">
    <property type="term" value="C:endoplasmic reticulum membrane"/>
    <property type="evidence" value="ECO:0007669"/>
    <property type="project" value="UniProtKB-SubCell"/>
</dbReference>
<dbReference type="InterPro" id="IPR017972">
    <property type="entry name" value="Cyt_P450_CS"/>
</dbReference>
<dbReference type="GO" id="GO:0005506">
    <property type="term" value="F:iron ion binding"/>
    <property type="evidence" value="ECO:0007669"/>
    <property type="project" value="InterPro"/>
</dbReference>
<protein>
    <recommendedName>
        <fullName evidence="17">Cytochrome P450</fullName>
    </recommendedName>
</protein>
<feature type="binding site" description="axial binding residue" evidence="13">
    <location>
        <position position="484"/>
    </location>
    <ligand>
        <name>heme</name>
        <dbReference type="ChEBI" id="CHEBI:30413"/>
    </ligand>
    <ligandPart>
        <name>Fe</name>
        <dbReference type="ChEBI" id="CHEBI:18248"/>
    </ligandPart>
</feature>
<keyword evidence="10 13" id="KW-0408">Iron</keyword>
<dbReference type="PROSITE" id="PS00086">
    <property type="entry name" value="CYTOCHROME_P450"/>
    <property type="match status" value="1"/>
</dbReference>
<comment type="subcellular location">
    <subcellularLocation>
        <location evidence="3">Endoplasmic reticulum membrane</location>
        <topology evidence="3">Peripheral membrane protein</topology>
    </subcellularLocation>
    <subcellularLocation>
        <location evidence="2">Microsome membrane</location>
        <topology evidence="2">Peripheral membrane protein</topology>
    </subcellularLocation>
</comment>
<evidence type="ECO:0000256" key="13">
    <source>
        <dbReference type="PIRSR" id="PIRSR602401-1"/>
    </source>
</evidence>
<organism evidence="16">
    <name type="scientific">Clastoptera arizonana</name>
    <name type="common">Arizona spittle bug</name>
    <dbReference type="NCBI Taxonomy" id="38151"/>
    <lineage>
        <taxon>Eukaryota</taxon>
        <taxon>Metazoa</taxon>
        <taxon>Ecdysozoa</taxon>
        <taxon>Arthropoda</taxon>
        <taxon>Hexapoda</taxon>
        <taxon>Insecta</taxon>
        <taxon>Pterygota</taxon>
        <taxon>Neoptera</taxon>
        <taxon>Paraneoptera</taxon>
        <taxon>Hemiptera</taxon>
        <taxon>Auchenorrhyncha</taxon>
        <taxon>Cercopoidea</taxon>
        <taxon>Clastopteridae</taxon>
        <taxon>Clastoptera</taxon>
    </lineage>
</organism>
<keyword evidence="11 14" id="KW-0503">Monooxygenase</keyword>
<sequence length="540" mass="62681">MEPMSHSLLYEAILAFLVLLAGLIYLFLTSNYNYWKDRGVPFNEPTLFFGSLKDQFFQKKSRNELYQGFYDEFKGHRYGGIYEIKNPILLIRDPELVEKVLIKDFTHFYNRGFPAAPKEEYLTSNLFNLEGKVWRNLRYKLTPTFTSGKLKGMFEQICNCGDELIKCIEEERKKSNTVEGKPLLAAFAFEIIASVAFGLQLDKDSEANIAFRKVVDSLFKPSRLQLFKFLAILYKPKLARKLGVRQFNKDMEATVMTLIKGTLDYRDQKNIKRNDFFQLLINLRDQEKEGKFNVYTDVEHSPEDDVIDQMKHAGKEYIEEIEDGGKDEVFMTDEIIAAQSFIFFTAGSESVSSTSNLALLCLSQNQEIQERAYKEIDTVLKQHDNKWSYPAMKEMTYLDQVIQEAMRMYPIAPILFRVCTEPYKIPDSDLVVEKGVKVIIPVMAIQNDPQYHESPEVFNPDRFENNNYRPSGTYLPFGDGPRICIAMRFAALEVKVVLAKILSQYNVKLSSKTKIPFEYKKSSFLLSPEEDFCFEFYKRS</sequence>
<keyword evidence="15" id="KW-1133">Transmembrane helix</keyword>
<dbReference type="InterPro" id="IPR002401">
    <property type="entry name" value="Cyt_P450_E_grp-I"/>
</dbReference>
<evidence type="ECO:0008006" key="17">
    <source>
        <dbReference type="Google" id="ProtNLM"/>
    </source>
</evidence>
<accession>A0A1B6D073</accession>
<keyword evidence="7" id="KW-0256">Endoplasmic reticulum</keyword>
<keyword evidence="12 15" id="KW-0472">Membrane</keyword>
<dbReference type="GO" id="GO:0020037">
    <property type="term" value="F:heme binding"/>
    <property type="evidence" value="ECO:0007669"/>
    <property type="project" value="InterPro"/>
</dbReference>
<dbReference type="AlphaFoldDB" id="A0A1B6D073"/>
<dbReference type="InterPro" id="IPR001128">
    <property type="entry name" value="Cyt_P450"/>
</dbReference>
<evidence type="ECO:0000256" key="3">
    <source>
        <dbReference type="ARBA" id="ARBA00004406"/>
    </source>
</evidence>
<evidence type="ECO:0000256" key="10">
    <source>
        <dbReference type="ARBA" id="ARBA00023004"/>
    </source>
</evidence>